<evidence type="ECO:0000313" key="13">
    <source>
        <dbReference type="EnsemblMetazoa" id="XP_038066329.1"/>
    </source>
</evidence>
<feature type="region of interest" description="Disordered" evidence="11">
    <location>
        <begin position="143"/>
        <end position="174"/>
    </location>
</feature>
<dbReference type="GO" id="GO:0005884">
    <property type="term" value="C:actin filament"/>
    <property type="evidence" value="ECO:0007669"/>
    <property type="project" value="TreeGrafter"/>
</dbReference>
<keyword evidence="4" id="KW-0963">Cytoplasm</keyword>
<dbReference type="SUPFAM" id="SSF55753">
    <property type="entry name" value="Actin depolymerizing proteins"/>
    <property type="match status" value="2"/>
</dbReference>
<proteinExistence type="inferred from homology"/>
<dbReference type="EnsemblMetazoa" id="XM_038210401.1">
    <property type="protein sequence ID" value="XP_038066329.1"/>
    <property type="gene ID" value="LOC119736385"/>
</dbReference>
<evidence type="ECO:0000256" key="8">
    <source>
        <dbReference type="ARBA" id="ARBA00038532"/>
    </source>
</evidence>
<feature type="domain" description="ADF-H" evidence="12">
    <location>
        <begin position="181"/>
        <end position="317"/>
    </location>
</feature>
<dbReference type="CDD" id="cd11284">
    <property type="entry name" value="ADF_Twf-C_like"/>
    <property type="match status" value="1"/>
</dbReference>
<dbReference type="PROSITE" id="PS51263">
    <property type="entry name" value="ADF_H"/>
    <property type="match status" value="2"/>
</dbReference>
<dbReference type="Proteomes" id="UP000887568">
    <property type="component" value="Unplaced"/>
</dbReference>
<evidence type="ECO:0000256" key="10">
    <source>
        <dbReference type="ARBA" id="ARBA00069496"/>
    </source>
</evidence>
<dbReference type="GO" id="GO:0051016">
    <property type="term" value="P:barbed-end actin filament capping"/>
    <property type="evidence" value="ECO:0007669"/>
    <property type="project" value="TreeGrafter"/>
</dbReference>
<comment type="function">
    <text evidence="9">Actin-binding protein involved in motile and morphological processes. Inhibits actin polymerization, likely by sequestering G-actin.</text>
</comment>
<dbReference type="GO" id="GO:0030016">
    <property type="term" value="C:myofibril"/>
    <property type="evidence" value="ECO:0007669"/>
    <property type="project" value="TreeGrafter"/>
</dbReference>
<dbReference type="Pfam" id="PF00241">
    <property type="entry name" value="Cofilin_ADF"/>
    <property type="match status" value="2"/>
</dbReference>
<dbReference type="OrthoDB" id="10006997at2759"/>
<dbReference type="GeneID" id="119736385"/>
<reference evidence="13" key="1">
    <citation type="submission" date="2022-11" db="UniProtKB">
        <authorList>
            <consortium name="EnsemblMetazoa"/>
        </authorList>
    </citation>
    <scope>IDENTIFICATION</scope>
</reference>
<evidence type="ECO:0000313" key="14">
    <source>
        <dbReference type="Proteomes" id="UP000887568"/>
    </source>
</evidence>
<evidence type="ECO:0000256" key="7">
    <source>
        <dbReference type="ARBA" id="ARBA00023212"/>
    </source>
</evidence>
<name>A0A914ASA2_PATMI</name>
<dbReference type="PANTHER" id="PTHR13759:SF1">
    <property type="entry name" value="TWINFILIN"/>
    <property type="match status" value="1"/>
</dbReference>
<feature type="domain" description="ADF-H" evidence="12">
    <location>
        <begin position="4"/>
        <end position="143"/>
    </location>
</feature>
<keyword evidence="6" id="KW-0009">Actin-binding</keyword>
<dbReference type="GO" id="GO:0010591">
    <property type="term" value="P:regulation of lamellipodium assembly"/>
    <property type="evidence" value="ECO:0007669"/>
    <property type="project" value="TreeGrafter"/>
</dbReference>
<dbReference type="FunFam" id="3.40.20.10:FF:000042">
    <property type="entry name" value="Actin depolymerizing protein"/>
    <property type="match status" value="1"/>
</dbReference>
<accession>A0A914ASA2</accession>
<dbReference type="GO" id="GO:0005938">
    <property type="term" value="C:cell cortex"/>
    <property type="evidence" value="ECO:0007669"/>
    <property type="project" value="UniProtKB-SubCell"/>
</dbReference>
<dbReference type="InterPro" id="IPR029006">
    <property type="entry name" value="ADF-H/Gelsolin-like_dom_sf"/>
</dbReference>
<comment type="similarity">
    <text evidence="3">Belongs to the actin-binding proteins ADF family. Twinfilin subfamily.</text>
</comment>
<evidence type="ECO:0000256" key="3">
    <source>
        <dbReference type="ARBA" id="ARBA00009557"/>
    </source>
</evidence>
<keyword evidence="7" id="KW-0206">Cytoskeleton</keyword>
<keyword evidence="5" id="KW-0677">Repeat</keyword>
<evidence type="ECO:0000256" key="5">
    <source>
        <dbReference type="ARBA" id="ARBA00022737"/>
    </source>
</evidence>
<dbReference type="RefSeq" id="XP_038066329.1">
    <property type="nucleotide sequence ID" value="XM_038210401.1"/>
</dbReference>
<sequence>MSHQTGIKASDELKDAFANAKNANNNYRLIKVCIDLGIEKLVPKDHCEASGTWEEDYGMILPLLGDKDPCYLFYRLDEKDAQNHYKWIFMRFSPDHAQVKHKMVYAATNTTVKTIFGTSQIKDELLATSKTEMTFDGYMRHREHEEAPAPLTASEEEQRLMREEEGPTDIGSSTKQSHLGGIAFPIRSEAKDKLLGLKNGDYTYVRLCVDTTNEEILLDDADSIGTNALPGKISSEKAGYHVFTFKHTHEGDYQESPVFIYSMPGYKCPVKARMLYTSCLGPLMGQLAEEFDIQCVKRIEINSGDVLTESFLMDEVHPVRNLHRPAFAKPKGPSGKRGQRRLLKDDDQ</sequence>
<dbReference type="GO" id="GO:0010976">
    <property type="term" value="P:positive regulation of neuron projection development"/>
    <property type="evidence" value="ECO:0007669"/>
    <property type="project" value="TreeGrafter"/>
</dbReference>
<feature type="compositionally biased region" description="Basic and acidic residues" evidence="11">
    <location>
        <begin position="156"/>
        <end position="165"/>
    </location>
</feature>
<dbReference type="PANTHER" id="PTHR13759">
    <property type="entry name" value="TWINFILIN"/>
    <property type="match status" value="1"/>
</dbReference>
<evidence type="ECO:0000259" key="12">
    <source>
        <dbReference type="PROSITE" id="PS51263"/>
    </source>
</evidence>
<comment type="subcellular location">
    <subcellularLocation>
        <location evidence="2">Cytoplasm</location>
        <location evidence="2">Cell cortex</location>
    </subcellularLocation>
    <subcellularLocation>
        <location evidence="1">Cytoplasm</location>
        <location evidence="1">Cytoskeleton</location>
    </subcellularLocation>
</comment>
<dbReference type="AlphaFoldDB" id="A0A914ASA2"/>
<keyword evidence="14" id="KW-1185">Reference proteome</keyword>
<evidence type="ECO:0000256" key="11">
    <source>
        <dbReference type="SAM" id="MobiDB-lite"/>
    </source>
</evidence>
<evidence type="ECO:0000256" key="6">
    <source>
        <dbReference type="ARBA" id="ARBA00023203"/>
    </source>
</evidence>
<dbReference type="InterPro" id="IPR002108">
    <property type="entry name" value="ADF-H"/>
</dbReference>
<evidence type="ECO:0000256" key="1">
    <source>
        <dbReference type="ARBA" id="ARBA00004245"/>
    </source>
</evidence>
<dbReference type="FunFam" id="3.40.20.10:FF:000007">
    <property type="entry name" value="Twinfilin-1 isoform 1"/>
    <property type="match status" value="1"/>
</dbReference>
<dbReference type="CDD" id="cd11285">
    <property type="entry name" value="ADF_Twf-N_like"/>
    <property type="match status" value="1"/>
</dbReference>
<dbReference type="Gene3D" id="3.40.20.10">
    <property type="entry name" value="Severin"/>
    <property type="match status" value="2"/>
</dbReference>
<evidence type="ECO:0000256" key="2">
    <source>
        <dbReference type="ARBA" id="ARBA00004544"/>
    </source>
</evidence>
<evidence type="ECO:0000256" key="9">
    <source>
        <dbReference type="ARBA" id="ARBA00056419"/>
    </source>
</evidence>
<dbReference type="GO" id="GO:0051015">
    <property type="term" value="F:actin filament binding"/>
    <property type="evidence" value="ECO:0007669"/>
    <property type="project" value="TreeGrafter"/>
</dbReference>
<dbReference type="InterPro" id="IPR028458">
    <property type="entry name" value="Twinfilin"/>
</dbReference>
<evidence type="ECO:0000256" key="4">
    <source>
        <dbReference type="ARBA" id="ARBA00022490"/>
    </source>
</evidence>
<protein>
    <recommendedName>
        <fullName evidence="10">Twinfilin</fullName>
    </recommendedName>
</protein>
<dbReference type="OMA" id="YLFKHTH"/>
<organism evidence="13 14">
    <name type="scientific">Patiria miniata</name>
    <name type="common">Bat star</name>
    <name type="synonym">Asterina miniata</name>
    <dbReference type="NCBI Taxonomy" id="46514"/>
    <lineage>
        <taxon>Eukaryota</taxon>
        <taxon>Metazoa</taxon>
        <taxon>Echinodermata</taxon>
        <taxon>Eleutherozoa</taxon>
        <taxon>Asterozoa</taxon>
        <taxon>Asteroidea</taxon>
        <taxon>Valvatacea</taxon>
        <taxon>Valvatida</taxon>
        <taxon>Asterinidae</taxon>
        <taxon>Patiria</taxon>
    </lineage>
</organism>
<feature type="region of interest" description="Disordered" evidence="11">
    <location>
        <begin position="323"/>
        <end position="348"/>
    </location>
</feature>
<dbReference type="SMART" id="SM00102">
    <property type="entry name" value="ADF"/>
    <property type="match status" value="2"/>
</dbReference>
<dbReference type="GO" id="GO:0003785">
    <property type="term" value="F:actin monomer binding"/>
    <property type="evidence" value="ECO:0007669"/>
    <property type="project" value="TreeGrafter"/>
</dbReference>
<dbReference type="GO" id="GO:0030042">
    <property type="term" value="P:actin filament depolymerization"/>
    <property type="evidence" value="ECO:0007669"/>
    <property type="project" value="TreeGrafter"/>
</dbReference>
<comment type="subunit">
    <text evidence="8">Interacts with G-actin; ADP-actin form.</text>
</comment>